<dbReference type="GO" id="GO:0005096">
    <property type="term" value="F:GTPase activator activity"/>
    <property type="evidence" value="ECO:0007669"/>
    <property type="project" value="UniProtKB-KW"/>
</dbReference>
<feature type="region of interest" description="Disordered" evidence="2">
    <location>
        <begin position="705"/>
        <end position="874"/>
    </location>
</feature>
<dbReference type="PANTHER" id="PTHR15711:SF32">
    <property type="entry name" value="RAP GTPASE ACTIVATING PROTEIN 1, ISOFORM H"/>
    <property type="match status" value="1"/>
</dbReference>
<reference evidence="4" key="1">
    <citation type="submission" date="2021-02" db="EMBL/GenBank/DDBJ databases">
        <authorList>
            <person name="Nowell W R."/>
        </authorList>
    </citation>
    <scope>NUCLEOTIDE SEQUENCE</scope>
</reference>
<dbReference type="Pfam" id="PF02145">
    <property type="entry name" value="Rap_GAP"/>
    <property type="match status" value="1"/>
</dbReference>
<feature type="compositionally biased region" description="Low complexity" evidence="2">
    <location>
        <begin position="757"/>
        <end position="775"/>
    </location>
</feature>
<dbReference type="PANTHER" id="PTHR15711">
    <property type="entry name" value="RAP GTPASE-ACTIVATING PROTEIN"/>
    <property type="match status" value="1"/>
</dbReference>
<keyword evidence="1" id="KW-0343">GTPase activation</keyword>
<proteinExistence type="predicted"/>
<dbReference type="InterPro" id="IPR000331">
    <property type="entry name" value="Rap/Ran_GAP_dom"/>
</dbReference>
<dbReference type="AlphaFoldDB" id="A0A815CFB8"/>
<comment type="caution">
    <text evidence="4">The sequence shown here is derived from an EMBL/GenBank/DDBJ whole genome shotgun (WGS) entry which is preliminary data.</text>
</comment>
<feature type="compositionally biased region" description="Polar residues" evidence="2">
    <location>
        <begin position="75"/>
        <end position="88"/>
    </location>
</feature>
<feature type="compositionally biased region" description="Polar residues" evidence="2">
    <location>
        <begin position="793"/>
        <end position="807"/>
    </location>
</feature>
<feature type="compositionally biased region" description="Low complexity" evidence="2">
    <location>
        <begin position="711"/>
        <end position="721"/>
    </location>
</feature>
<name>A0A815CFB8_9BILA</name>
<dbReference type="Proteomes" id="UP000663834">
    <property type="component" value="Unassembled WGS sequence"/>
</dbReference>
<evidence type="ECO:0000256" key="2">
    <source>
        <dbReference type="SAM" id="MobiDB-lite"/>
    </source>
</evidence>
<feature type="compositionally biased region" description="Polar residues" evidence="2">
    <location>
        <begin position="136"/>
        <end position="152"/>
    </location>
</feature>
<dbReference type="SUPFAM" id="SSF111347">
    <property type="entry name" value="Rap/Ran-GAP"/>
    <property type="match status" value="1"/>
</dbReference>
<evidence type="ECO:0000256" key="1">
    <source>
        <dbReference type="ARBA" id="ARBA00022468"/>
    </source>
</evidence>
<dbReference type="EMBL" id="CAJNOW010000632">
    <property type="protein sequence ID" value="CAF1286459.1"/>
    <property type="molecule type" value="Genomic_DNA"/>
</dbReference>
<sequence>MQTSHQIHSGYHEDNVYKHYKHVKHIENHNMNDQRNYVENHSSYDNSRSMSSTFRHSIRHLTSCASARRKPGRNSVLNKNGSANTETKLTLEDEHRYSSKKSSSSYNQHNHHAGPTVQSANQDLPPALPPRKPMDKNNSVQMSSATRNPSVADNVSLQISSSTVDDISSSSSLAPPRVLTNKEISTSLANLMGTASDSISVNNVTKPITRHNQPRKNSIFGFIQYYFLKLTIMRRRERAVTAEIRLHTNSDETLSGMSPIFARRTINLSPLLDIRSNNYLRISAAPATTVDRLGLLESLASTGSNGMVESPTSHRTVFIGNHTTMAYNKPSSEYTWCSERSNSMNANSGTSFDECLPQLEIDDKPMVYREQFETNEHFNWYGISESHGPVIISYKHSINQNKQRSIMSIVRTRQGTSIESISDMHSSCTPFEILRRLCEQCSITDIEYFDPVLCDGTHDLLIKYDESHVSNQHKFGIIYQCEDQLTEEDIFSNETHSPAMDKFLDLIGTRVKLKDFRGFRGGLDVKSDHTGTESVYEQFLNHEIMFHVSTLLPHSKSERQQLERKRHIGNDIVAIVFQETETIFNPECIASQFLHVYLVITPLDSDGTHFKVSVIHRDSVPLFGPNFNYSTSFQCDHIFKQWLLTKLINAEIASCRASTFQKYQARTKMNLFENLYRTLHDNNRSLMNFILCNSQYKHECDIEQQQKEEANNNNNNNSSSKSSDRHTESSLLGSVRRRFIAPKLRVQNSTTTDNGKSSPASNSTITTPSSNNINDSRSKTRSMTMDLRRSTSRESITTNGNNMTKVTSFFSSSKTNSPRLDKAATNRSLLDQDNMDSASSSRSNTKFLSPATCPSSPWTTGPTNGLLSSPSNEWNPNGDSYLQAISVSNTPFHYNNKLSSDDIDNDIQLQLLPDDLQSSSKDDLIKFVIALQQQHSLKISQMDQSHSNALKHLEMQLSQPKSLIQRDSP</sequence>
<organism evidence="4 5">
    <name type="scientific">Rotaria magnacalcarata</name>
    <dbReference type="NCBI Taxonomy" id="392030"/>
    <lineage>
        <taxon>Eukaryota</taxon>
        <taxon>Metazoa</taxon>
        <taxon>Spiralia</taxon>
        <taxon>Gnathifera</taxon>
        <taxon>Rotifera</taxon>
        <taxon>Eurotatoria</taxon>
        <taxon>Bdelloidea</taxon>
        <taxon>Philodinida</taxon>
        <taxon>Philodinidae</taxon>
        <taxon>Rotaria</taxon>
    </lineage>
</organism>
<dbReference type="GO" id="GO:0051056">
    <property type="term" value="P:regulation of small GTPase mediated signal transduction"/>
    <property type="evidence" value="ECO:0007669"/>
    <property type="project" value="InterPro"/>
</dbReference>
<dbReference type="GO" id="GO:0005737">
    <property type="term" value="C:cytoplasm"/>
    <property type="evidence" value="ECO:0007669"/>
    <property type="project" value="TreeGrafter"/>
</dbReference>
<dbReference type="InterPro" id="IPR050989">
    <property type="entry name" value="Rap1_Ran_GAP"/>
</dbReference>
<feature type="compositionally biased region" description="Polar residues" evidence="2">
    <location>
        <begin position="825"/>
        <end position="874"/>
    </location>
</feature>
<feature type="domain" description="Rap-GAP" evidence="3">
    <location>
        <begin position="461"/>
        <end position="675"/>
    </location>
</feature>
<dbReference type="PROSITE" id="PS50085">
    <property type="entry name" value="RAPGAP"/>
    <property type="match status" value="1"/>
</dbReference>
<evidence type="ECO:0000313" key="4">
    <source>
        <dbReference type="EMBL" id="CAF1286459.1"/>
    </source>
</evidence>
<feature type="compositionally biased region" description="Polar residues" evidence="2">
    <location>
        <begin position="746"/>
        <end position="756"/>
    </location>
</feature>
<feature type="region of interest" description="Disordered" evidence="2">
    <location>
        <begin position="63"/>
        <end position="152"/>
    </location>
</feature>
<dbReference type="Gene3D" id="3.40.50.11210">
    <property type="entry name" value="Rap/Ran-GAP"/>
    <property type="match status" value="1"/>
</dbReference>
<dbReference type="InterPro" id="IPR035974">
    <property type="entry name" value="Rap/Ran-GAP_sf"/>
</dbReference>
<dbReference type="Gene3D" id="6.10.140.210">
    <property type="match status" value="1"/>
</dbReference>
<dbReference type="OrthoDB" id="2499658at2759"/>
<evidence type="ECO:0000259" key="3">
    <source>
        <dbReference type="PROSITE" id="PS50085"/>
    </source>
</evidence>
<gene>
    <name evidence="4" type="ORF">KQP761_LOCUS4051</name>
</gene>
<protein>
    <recommendedName>
        <fullName evidence="3">Rap-GAP domain-containing protein</fullName>
    </recommendedName>
</protein>
<evidence type="ECO:0000313" key="5">
    <source>
        <dbReference type="Proteomes" id="UP000663834"/>
    </source>
</evidence>
<accession>A0A815CFB8</accession>
<dbReference type="FunFam" id="3.40.50.11210:FF:000001">
    <property type="entry name" value="Ral GTPase-activating protein subunit alpha-1 isoform 1"/>
    <property type="match status" value="1"/>
</dbReference>
<dbReference type="Pfam" id="PF21022">
    <property type="entry name" value="Rap-GAP_dimer"/>
    <property type="match status" value="1"/>
</dbReference>